<keyword evidence="9" id="KW-1185">Reference proteome</keyword>
<accession>A0A1I1CRC1</accession>
<dbReference type="InterPro" id="IPR003593">
    <property type="entry name" value="AAA+_ATPase"/>
</dbReference>
<evidence type="ECO:0000313" key="9">
    <source>
        <dbReference type="Proteomes" id="UP000243799"/>
    </source>
</evidence>
<dbReference type="OrthoDB" id="9804819at2"/>
<evidence type="ECO:0000256" key="2">
    <source>
        <dbReference type="ARBA" id="ARBA00005417"/>
    </source>
</evidence>
<organism evidence="8 9">
    <name type="scientific">Amycolatopsis marina</name>
    <dbReference type="NCBI Taxonomy" id="490629"/>
    <lineage>
        <taxon>Bacteria</taxon>
        <taxon>Bacillati</taxon>
        <taxon>Actinomycetota</taxon>
        <taxon>Actinomycetes</taxon>
        <taxon>Pseudonocardiales</taxon>
        <taxon>Pseudonocardiaceae</taxon>
        <taxon>Amycolatopsis</taxon>
    </lineage>
</organism>
<dbReference type="PROSITE" id="PS00211">
    <property type="entry name" value="ABC_TRANSPORTER_1"/>
    <property type="match status" value="1"/>
</dbReference>
<sequence>MRVRFDEVSFAYRGRRALRDVTWGFGGGVTGLLGSNGAGKTTLLSLVVTLLRADSGRVHVGDHDLSTGAGRRQARRLLGFVPQRFSLAPEMRVGDTVTYSAWVHGVAERDCPQAAVRALEEVGLIDRRADPVRALSGGQRQRLGLAAALAHDPAVVVLDEPTVGLDPGQRLRLRERVKVIGQRRTVLLASHLLEDIEHLCDRVGVLAGGAVVFDGTVAELSGLIDGAAELEAAPGSRFERAYDALIAKLGET</sequence>
<evidence type="ECO:0000259" key="7">
    <source>
        <dbReference type="PROSITE" id="PS50893"/>
    </source>
</evidence>
<dbReference type="STRING" id="490629.SAMN05216266_13332"/>
<dbReference type="PANTHER" id="PTHR42711">
    <property type="entry name" value="ABC TRANSPORTER ATP-BINDING PROTEIN"/>
    <property type="match status" value="1"/>
</dbReference>
<comment type="similarity">
    <text evidence="2">Belongs to the ABC transporter superfamily.</text>
</comment>
<dbReference type="GO" id="GO:0005886">
    <property type="term" value="C:plasma membrane"/>
    <property type="evidence" value="ECO:0007669"/>
    <property type="project" value="UniProtKB-SubCell"/>
</dbReference>
<feature type="domain" description="ABC transporter" evidence="7">
    <location>
        <begin position="3"/>
        <end position="233"/>
    </location>
</feature>
<evidence type="ECO:0000256" key="1">
    <source>
        <dbReference type="ARBA" id="ARBA00004202"/>
    </source>
</evidence>
<dbReference type="PANTHER" id="PTHR42711:SF5">
    <property type="entry name" value="ABC TRANSPORTER ATP-BINDING PROTEIN NATA"/>
    <property type="match status" value="1"/>
</dbReference>
<proteinExistence type="inferred from homology"/>
<protein>
    <submittedName>
        <fullName evidence="8">ABC-2 type transport system ATP-binding protein</fullName>
    </submittedName>
</protein>
<dbReference type="GO" id="GO:0016887">
    <property type="term" value="F:ATP hydrolysis activity"/>
    <property type="evidence" value="ECO:0007669"/>
    <property type="project" value="InterPro"/>
</dbReference>
<evidence type="ECO:0000256" key="4">
    <source>
        <dbReference type="ARBA" id="ARBA00022741"/>
    </source>
</evidence>
<dbReference type="InterPro" id="IPR027417">
    <property type="entry name" value="P-loop_NTPase"/>
</dbReference>
<dbReference type="Pfam" id="PF00005">
    <property type="entry name" value="ABC_tran"/>
    <property type="match status" value="1"/>
</dbReference>
<keyword evidence="5 8" id="KW-0067">ATP-binding</keyword>
<keyword evidence="3" id="KW-0813">Transport</keyword>
<keyword evidence="6" id="KW-0046">Antibiotic resistance</keyword>
<dbReference type="Gene3D" id="3.40.50.300">
    <property type="entry name" value="P-loop containing nucleotide triphosphate hydrolases"/>
    <property type="match status" value="1"/>
</dbReference>
<dbReference type="InterPro" id="IPR050763">
    <property type="entry name" value="ABC_transporter_ATP-binding"/>
</dbReference>
<keyword evidence="4" id="KW-0547">Nucleotide-binding</keyword>
<dbReference type="GO" id="GO:0046677">
    <property type="term" value="P:response to antibiotic"/>
    <property type="evidence" value="ECO:0007669"/>
    <property type="project" value="UniProtKB-KW"/>
</dbReference>
<dbReference type="SUPFAM" id="SSF52540">
    <property type="entry name" value="P-loop containing nucleoside triphosphate hydrolases"/>
    <property type="match status" value="1"/>
</dbReference>
<dbReference type="InterPro" id="IPR003439">
    <property type="entry name" value="ABC_transporter-like_ATP-bd"/>
</dbReference>
<dbReference type="InterPro" id="IPR017871">
    <property type="entry name" value="ABC_transporter-like_CS"/>
</dbReference>
<dbReference type="GO" id="GO:0005524">
    <property type="term" value="F:ATP binding"/>
    <property type="evidence" value="ECO:0007669"/>
    <property type="project" value="UniProtKB-KW"/>
</dbReference>
<reference evidence="9" key="1">
    <citation type="submission" date="2016-10" db="EMBL/GenBank/DDBJ databases">
        <authorList>
            <person name="Varghese N."/>
            <person name="Submissions S."/>
        </authorList>
    </citation>
    <scope>NUCLEOTIDE SEQUENCE [LARGE SCALE GENOMIC DNA]</scope>
    <source>
        <strain evidence="9">CGMCC 4.3568</strain>
    </source>
</reference>
<gene>
    <name evidence="8" type="ORF">SAMN05216266_13332</name>
</gene>
<dbReference type="PROSITE" id="PS50893">
    <property type="entry name" value="ABC_TRANSPORTER_2"/>
    <property type="match status" value="1"/>
</dbReference>
<dbReference type="EMBL" id="FOKG01000033">
    <property type="protein sequence ID" value="SFB63140.1"/>
    <property type="molecule type" value="Genomic_DNA"/>
</dbReference>
<dbReference type="SMART" id="SM00382">
    <property type="entry name" value="AAA"/>
    <property type="match status" value="1"/>
</dbReference>
<dbReference type="AlphaFoldDB" id="A0A1I1CRC1"/>
<dbReference type="Proteomes" id="UP000243799">
    <property type="component" value="Unassembled WGS sequence"/>
</dbReference>
<name>A0A1I1CRC1_9PSEU</name>
<comment type="subcellular location">
    <subcellularLocation>
        <location evidence="1">Cell membrane</location>
        <topology evidence="1">Peripheral membrane protein</topology>
    </subcellularLocation>
</comment>
<evidence type="ECO:0000256" key="5">
    <source>
        <dbReference type="ARBA" id="ARBA00022840"/>
    </source>
</evidence>
<evidence type="ECO:0000313" key="8">
    <source>
        <dbReference type="EMBL" id="SFB63140.1"/>
    </source>
</evidence>
<evidence type="ECO:0000256" key="3">
    <source>
        <dbReference type="ARBA" id="ARBA00022448"/>
    </source>
</evidence>
<evidence type="ECO:0000256" key="6">
    <source>
        <dbReference type="ARBA" id="ARBA00023251"/>
    </source>
</evidence>